<evidence type="ECO:0000256" key="1">
    <source>
        <dbReference type="SAM" id="MobiDB-lite"/>
    </source>
</evidence>
<dbReference type="Proteomes" id="UP000007886">
    <property type="component" value="Chromosome"/>
</dbReference>
<evidence type="ECO:0000313" key="3">
    <source>
        <dbReference type="Proteomes" id="UP000007886"/>
    </source>
</evidence>
<protein>
    <submittedName>
        <fullName evidence="2">Uncharacterized protein</fullName>
    </submittedName>
</protein>
<name>A0AAI8QEN7_9BRAD</name>
<sequence length="87" mass="9594">MGIDGTISYPSKAAPQASDRLVEPEKRGVVAFIMSALHASRCRQASRVLRQYEHLLANELEQNSGDEHGRYEQDGANGIDEQVQAPK</sequence>
<dbReference type="AlphaFoldDB" id="A0AAI8QEN7"/>
<organism evidence="2 3">
    <name type="scientific">Bradyrhizobium cosmicum</name>
    <dbReference type="NCBI Taxonomy" id="1404864"/>
    <lineage>
        <taxon>Bacteria</taxon>
        <taxon>Pseudomonadati</taxon>
        <taxon>Pseudomonadota</taxon>
        <taxon>Alphaproteobacteria</taxon>
        <taxon>Hyphomicrobiales</taxon>
        <taxon>Nitrobacteraceae</taxon>
        <taxon>Bradyrhizobium</taxon>
    </lineage>
</organism>
<dbReference type="RefSeq" id="WP_015687974.1">
    <property type="nucleotide sequence ID" value="NC_017082.1"/>
</dbReference>
<proteinExistence type="predicted"/>
<feature type="region of interest" description="Disordered" evidence="1">
    <location>
        <begin position="1"/>
        <end position="20"/>
    </location>
</feature>
<reference evidence="2 3" key="1">
    <citation type="journal article" date="2012" name="Microbes Environ.">
        <title>Complete genome sequence of Bradyrhizobium sp. S23321: insights into symbiosis evolution in soil oligotrophs.</title>
        <authorList>
            <person name="Okubo T."/>
            <person name="Tsukui T."/>
            <person name="Maita H."/>
            <person name="Okamoto S."/>
            <person name="Oshima K."/>
            <person name="Fujisawa T."/>
            <person name="Saito A."/>
            <person name="Futamata H."/>
            <person name="Hattori R."/>
            <person name="Shimomura Y."/>
            <person name="Haruta S."/>
            <person name="Morimoto S."/>
            <person name="Wang Y."/>
            <person name="Sakai Y."/>
            <person name="Hattori M."/>
            <person name="Aizawa S."/>
            <person name="Nagashima K.V.P."/>
            <person name="Masuda S."/>
            <person name="Hattori T."/>
            <person name="Yamashita A."/>
            <person name="Bao Z."/>
            <person name="Hayatsu M."/>
            <person name="Kajiya-Kanegae H."/>
            <person name="Yoshinaga I."/>
            <person name="Sakamoto K."/>
            <person name="Toyota K."/>
            <person name="Nakao M."/>
            <person name="Kohara M."/>
            <person name="Anda M."/>
            <person name="Niwa R."/>
            <person name="Jung-Hwan P."/>
            <person name="Sameshima-Saito R."/>
            <person name="Tokuda S."/>
            <person name="Yamamoto S."/>
            <person name="Yamamoto S."/>
            <person name="Yokoyama T."/>
            <person name="Akutsu T."/>
            <person name="Nakamura Y."/>
            <person name="Nakahira-Yanaka Y."/>
            <person name="Takada Hoshino Y."/>
            <person name="Hirakawa H."/>
            <person name="Mitsui H."/>
            <person name="Terasawa K."/>
            <person name="Itakura M."/>
            <person name="Sato S."/>
            <person name="Ikeda-Ohtsubo W."/>
            <person name="Sakakura N."/>
            <person name="Kaminuma E."/>
            <person name="Minamisawa K."/>
        </authorList>
    </citation>
    <scope>NUCLEOTIDE SEQUENCE [LARGE SCALE GENOMIC DNA]</scope>
    <source>
        <strain evidence="2 3">S23321</strain>
    </source>
</reference>
<dbReference type="EMBL" id="AP012279">
    <property type="protein sequence ID" value="BAL78701.1"/>
    <property type="molecule type" value="Genomic_DNA"/>
</dbReference>
<dbReference type="KEGG" id="brs:S23_55090"/>
<feature type="region of interest" description="Disordered" evidence="1">
    <location>
        <begin position="60"/>
        <end position="87"/>
    </location>
</feature>
<accession>A0AAI8QEN7</accession>
<keyword evidence="3" id="KW-1185">Reference proteome</keyword>
<evidence type="ECO:0000313" key="2">
    <source>
        <dbReference type="EMBL" id="BAL78701.1"/>
    </source>
</evidence>
<gene>
    <name evidence="2" type="ORF">S23_55090</name>
</gene>